<accession>A0AA35IU76</accession>
<gene>
    <name evidence="5" type="primary">SMKI13G2050</name>
    <name evidence="5" type="ORF">SMKI_13G2050</name>
</gene>
<dbReference type="EMBL" id="OX365769">
    <property type="protein sequence ID" value="CAI4035555.1"/>
    <property type="molecule type" value="Genomic_DNA"/>
</dbReference>
<evidence type="ECO:0000256" key="2">
    <source>
        <dbReference type="ARBA" id="ARBA00022741"/>
    </source>
</evidence>
<evidence type="ECO:0000313" key="6">
    <source>
        <dbReference type="Proteomes" id="UP001161438"/>
    </source>
</evidence>
<dbReference type="PANTHER" id="PTHR23389:SF3">
    <property type="entry name" value="CHROMOSOME TRANSMISSION FIDELITY PROTEIN 18 HOMOLOG"/>
    <property type="match status" value="1"/>
</dbReference>
<evidence type="ECO:0000313" key="5">
    <source>
        <dbReference type="EMBL" id="CAI4035555.1"/>
    </source>
</evidence>
<dbReference type="AlphaFoldDB" id="A0AA35IU76"/>
<dbReference type="CDD" id="cd00009">
    <property type="entry name" value="AAA"/>
    <property type="match status" value="1"/>
</dbReference>
<dbReference type="GeneID" id="80920429"/>
<keyword evidence="3" id="KW-0067">ATP-binding</keyword>
<dbReference type="InterPro" id="IPR027417">
    <property type="entry name" value="P-loop_NTPase"/>
</dbReference>
<name>A0AA35IU76_SACMI</name>
<dbReference type="RefSeq" id="XP_056078675.1">
    <property type="nucleotide sequence ID" value="XM_056224792.1"/>
</dbReference>
<sequence length="763" mass="87351">MISSVLHVLSILFIHDLNKSPRNMVETALHIGPLGRSSLFDTGDVEQIPDGKTVDVNQEDINAFVSSTGQTVKLKKKSAKLATENISLYANSDTLWRSDDTYGININYLLDKIDASSEDYSNTHRYSTRTKKISNDTLWVEKWRPKKFLDLVGNEKTNRRILGWLRQWTPAVFKEHLPKLPTENEENDMELDPLKRPKKKILLLHGPPGIGKTSVAHVIAKQSGFSVSEINASDERAGPMVKEKINNLLFNHTFDTNPVCLVADEIDGSMESGFIRILINIIQNDSKATSKLLFGQPDKKDKNHKRKRALLTRPIICICNNLYAPSLEKLKPFCEIVAVKRPSDTTLQERLNFICHKEDMHIPIKTINDLIDLAQGDVRNCINNLQFLASSSDSRIFNASNKSSCSKDTWASSNKDSPISWFKIVNQLFRKDPHRDIKDQFYELLHQVELSGNPDKILQGCFNTFPHVKYSDSGIRKPANISDWLFFHDLMYQSMYAHNGELLRYSALVPLVFFQTFGDIANKDDIRMKNSEYERRELRRANLDVVDLIMRHISVQSPLMASFTNRKSLIFEILPYLESMISSDFNKIKNLKLKQVIMETLVQLLKSFQLNLIQNRSEIYDARSGLVIDPPIEEVVLLNPKHISEVQQKGPNNLSSLLAKIEENKAKKRHIDQVTRDRLQSQEIHTKKAKTALTSSSSTIDFFKNQYGLLKQNQESFGTQKSTVSDEPDQVDDSTQKIKIWVKYNEGFSNAVRKNVTWNNLWE</sequence>
<evidence type="ECO:0000256" key="3">
    <source>
        <dbReference type="ARBA" id="ARBA00022840"/>
    </source>
</evidence>
<protein>
    <recommendedName>
        <fullName evidence="4">AAA+ ATPase domain-containing protein</fullName>
    </recommendedName>
</protein>
<dbReference type="GO" id="GO:0005634">
    <property type="term" value="C:nucleus"/>
    <property type="evidence" value="ECO:0007669"/>
    <property type="project" value="TreeGrafter"/>
</dbReference>
<feature type="domain" description="AAA+ ATPase" evidence="4">
    <location>
        <begin position="198"/>
        <end position="343"/>
    </location>
</feature>
<keyword evidence="6" id="KW-1185">Reference proteome</keyword>
<dbReference type="GO" id="GO:0003677">
    <property type="term" value="F:DNA binding"/>
    <property type="evidence" value="ECO:0007669"/>
    <property type="project" value="TreeGrafter"/>
</dbReference>
<dbReference type="InterPro" id="IPR003959">
    <property type="entry name" value="ATPase_AAA_core"/>
</dbReference>
<dbReference type="Gene3D" id="3.40.50.300">
    <property type="entry name" value="P-loop containing nucleotide triphosphate hydrolases"/>
    <property type="match status" value="1"/>
</dbReference>
<dbReference type="InterPro" id="IPR003593">
    <property type="entry name" value="AAA+_ATPase"/>
</dbReference>
<dbReference type="GO" id="GO:0006260">
    <property type="term" value="P:DNA replication"/>
    <property type="evidence" value="ECO:0007669"/>
    <property type="project" value="UniProtKB-KW"/>
</dbReference>
<dbReference type="SMART" id="SM00382">
    <property type="entry name" value="AAA"/>
    <property type="match status" value="1"/>
</dbReference>
<dbReference type="Pfam" id="PF25361">
    <property type="entry name" value="AAA_lid_RFC1"/>
    <property type="match status" value="1"/>
</dbReference>
<dbReference type="InterPro" id="IPR047854">
    <property type="entry name" value="RFC_lid"/>
</dbReference>
<dbReference type="SUPFAM" id="SSF52540">
    <property type="entry name" value="P-loop containing nucleoside triphosphate hydrolases"/>
    <property type="match status" value="1"/>
</dbReference>
<dbReference type="CDD" id="cd18140">
    <property type="entry name" value="HLD_clamp_RFC"/>
    <property type="match status" value="1"/>
</dbReference>
<evidence type="ECO:0000256" key="1">
    <source>
        <dbReference type="ARBA" id="ARBA00022705"/>
    </source>
</evidence>
<keyword evidence="1" id="KW-0235">DNA replication</keyword>
<dbReference type="Pfam" id="PF00004">
    <property type="entry name" value="AAA"/>
    <property type="match status" value="1"/>
</dbReference>
<dbReference type="GO" id="GO:0005524">
    <property type="term" value="F:ATP binding"/>
    <property type="evidence" value="ECO:0007669"/>
    <property type="project" value="UniProtKB-KW"/>
</dbReference>
<proteinExistence type="predicted"/>
<organism evidence="5 6">
    <name type="scientific">Saccharomyces mikatae IFO 1815</name>
    <dbReference type="NCBI Taxonomy" id="226126"/>
    <lineage>
        <taxon>Eukaryota</taxon>
        <taxon>Fungi</taxon>
        <taxon>Dikarya</taxon>
        <taxon>Ascomycota</taxon>
        <taxon>Saccharomycotina</taxon>
        <taxon>Saccharomycetes</taxon>
        <taxon>Saccharomycetales</taxon>
        <taxon>Saccharomycetaceae</taxon>
        <taxon>Saccharomyces</taxon>
    </lineage>
</organism>
<evidence type="ECO:0000259" key="4">
    <source>
        <dbReference type="SMART" id="SM00382"/>
    </source>
</evidence>
<dbReference type="PANTHER" id="PTHR23389">
    <property type="entry name" value="CHROMOSOME TRANSMISSION FIDELITY FACTOR 18"/>
    <property type="match status" value="1"/>
</dbReference>
<dbReference type="Proteomes" id="UP001161438">
    <property type="component" value="Chromosome 13"/>
</dbReference>
<reference evidence="5" key="1">
    <citation type="submission" date="2022-10" db="EMBL/GenBank/DDBJ databases">
        <authorList>
            <person name="Byrne P K."/>
        </authorList>
    </citation>
    <scope>NUCLEOTIDE SEQUENCE</scope>
    <source>
        <strain evidence="5">IFO1815</strain>
    </source>
</reference>
<dbReference type="GO" id="GO:0016887">
    <property type="term" value="F:ATP hydrolysis activity"/>
    <property type="evidence" value="ECO:0007669"/>
    <property type="project" value="InterPro"/>
</dbReference>
<keyword evidence="2" id="KW-0547">Nucleotide-binding</keyword>
<dbReference type="Gene3D" id="1.10.8.60">
    <property type="match status" value="1"/>
</dbReference>